<dbReference type="EMBL" id="JAWRVE010000154">
    <property type="protein sequence ID" value="KAL1852901.1"/>
    <property type="molecule type" value="Genomic_DNA"/>
</dbReference>
<evidence type="ECO:0000313" key="4">
    <source>
        <dbReference type="Proteomes" id="UP001583177"/>
    </source>
</evidence>
<accession>A0ABR3W4M6</accession>
<proteinExistence type="predicted"/>
<dbReference type="Pfam" id="PF06985">
    <property type="entry name" value="HET"/>
    <property type="match status" value="1"/>
</dbReference>
<name>A0ABR3W4M6_9PEZI</name>
<evidence type="ECO:0000256" key="1">
    <source>
        <dbReference type="SAM" id="MobiDB-lite"/>
    </source>
</evidence>
<protein>
    <recommendedName>
        <fullName evidence="2">Heterokaryon incompatibility domain-containing protein</fullName>
    </recommendedName>
</protein>
<organism evidence="3 4">
    <name type="scientific">Diaporthe australafricana</name>
    <dbReference type="NCBI Taxonomy" id="127596"/>
    <lineage>
        <taxon>Eukaryota</taxon>
        <taxon>Fungi</taxon>
        <taxon>Dikarya</taxon>
        <taxon>Ascomycota</taxon>
        <taxon>Pezizomycotina</taxon>
        <taxon>Sordariomycetes</taxon>
        <taxon>Sordariomycetidae</taxon>
        <taxon>Diaporthales</taxon>
        <taxon>Diaporthaceae</taxon>
        <taxon>Diaporthe</taxon>
    </lineage>
</organism>
<gene>
    <name evidence="3" type="ORF">Daus18300_011983</name>
</gene>
<sequence>MSTTRSQDVTLPHSILPANSRRNERPRAFSTPSPISIAPKPTGLTYDALKPGEIRLITLEPSESLGAPVRAKLHHRPLESATYEVLPVVERNLKQAGTVYVNNKLVTISGDLLDALRTSRNIHEPRTLWVDPICINHRDSQETLEQGKRMREIYFRAVRVINRQEDEARPKDVVLNKLLTAGEIPSDQIWGPNLLQFGDIESEYAFDTTFRILCEPTPALSPDSGSPQATSADSSPIPTIAESDLQGISVLDGYEDASLWNMKPGATECYKLPDVGGPLAQPDIRLSGKRPFVAAFPEIQHDLQSQKMRQLKSIRRDDKEEASNMVFACPFQKFNPHKYHKCLKYTLSRIKDVKQHIYRQHRQPEYYCARCYETFATTENRDDHARGPQCAKREMPHFEGISEEQKRELQKSSSRKQSLREQWFEIWDVVFPGCPPPRSAVPGNYAEEMIPLLRGVWNEKRTEILSGVLNVASLSSVDTRLLGSIMGSVFDRFEAEVTRSSGGGSNQVQWSPDLSCSSELSQTVSDFTDLDTPGGTQAIDSYFVGDYNLAFFSFEEPVFDSIQRY</sequence>
<feature type="region of interest" description="Disordered" evidence="1">
    <location>
        <begin position="1"/>
        <end position="33"/>
    </location>
</feature>
<feature type="region of interest" description="Disordered" evidence="1">
    <location>
        <begin position="217"/>
        <end position="239"/>
    </location>
</feature>
<dbReference type="PANTHER" id="PTHR38166:SF1">
    <property type="entry name" value="C2H2-TYPE DOMAIN-CONTAINING PROTEIN"/>
    <property type="match status" value="1"/>
</dbReference>
<dbReference type="PANTHER" id="PTHR38166">
    <property type="entry name" value="C2H2-TYPE DOMAIN-CONTAINING PROTEIN-RELATED"/>
    <property type="match status" value="1"/>
</dbReference>
<dbReference type="InterPro" id="IPR010730">
    <property type="entry name" value="HET"/>
</dbReference>
<keyword evidence="4" id="KW-1185">Reference proteome</keyword>
<evidence type="ECO:0000313" key="3">
    <source>
        <dbReference type="EMBL" id="KAL1852901.1"/>
    </source>
</evidence>
<reference evidence="3 4" key="1">
    <citation type="journal article" date="2024" name="IMA Fungus">
        <title>IMA Genome - F19 : A genome assembly and annotation guide to empower mycologists, including annotated draft genome sequences of Ceratocystis pirilliformis, Diaporthe australafricana, Fusarium ophioides, Paecilomyces lecythidis, and Sporothrix stenoceras.</title>
        <authorList>
            <person name="Aylward J."/>
            <person name="Wilson A.M."/>
            <person name="Visagie C.M."/>
            <person name="Spraker J."/>
            <person name="Barnes I."/>
            <person name="Buitendag C."/>
            <person name="Ceriani C."/>
            <person name="Del Mar Angel L."/>
            <person name="du Plessis D."/>
            <person name="Fuchs T."/>
            <person name="Gasser K."/>
            <person name="Kramer D."/>
            <person name="Li W."/>
            <person name="Munsamy K."/>
            <person name="Piso A."/>
            <person name="Price J.L."/>
            <person name="Sonnekus B."/>
            <person name="Thomas C."/>
            <person name="van der Nest A."/>
            <person name="van Dijk A."/>
            <person name="van Heerden A."/>
            <person name="van Vuuren N."/>
            <person name="Yilmaz N."/>
            <person name="Duong T.A."/>
            <person name="van der Merwe N.A."/>
            <person name="Wingfield M.J."/>
            <person name="Wingfield B.D."/>
        </authorList>
    </citation>
    <scope>NUCLEOTIDE SEQUENCE [LARGE SCALE GENOMIC DNA]</scope>
    <source>
        <strain evidence="3 4">CMW 18300</strain>
    </source>
</reference>
<feature type="domain" description="Heterokaryon incompatibility" evidence="2">
    <location>
        <begin position="95"/>
        <end position="167"/>
    </location>
</feature>
<evidence type="ECO:0000259" key="2">
    <source>
        <dbReference type="Pfam" id="PF06985"/>
    </source>
</evidence>
<dbReference type="Proteomes" id="UP001583177">
    <property type="component" value="Unassembled WGS sequence"/>
</dbReference>
<feature type="compositionally biased region" description="Polar residues" evidence="1">
    <location>
        <begin position="223"/>
        <end position="237"/>
    </location>
</feature>
<comment type="caution">
    <text evidence="3">The sequence shown here is derived from an EMBL/GenBank/DDBJ whole genome shotgun (WGS) entry which is preliminary data.</text>
</comment>